<sequence length="224" mass="23310">MRRARTTTMAGLPVAITLLTVVAGCADRENDLDTYYDDRPATGERSDDAEAAPRSDGDSQDEATRQGEGSADAGPEQPAGQRVLLTAEDVREEGVVPIAPSTVGADPAAPTCLATIAQQSGAAEVQERAWRYPTGSTLHHLVTRYEDRPAADALAGQVACGGEELPVSGAPEDVETHAWCQAATCTVVIAAEDTLSTVEVRAADQGSATEAIHRLAPLAVGKYA</sequence>
<feature type="signal peptide" evidence="2">
    <location>
        <begin position="1"/>
        <end position="25"/>
    </location>
</feature>
<feature type="region of interest" description="Disordered" evidence="1">
    <location>
        <begin position="33"/>
        <end position="79"/>
    </location>
</feature>
<feature type="compositionally biased region" description="Basic and acidic residues" evidence="1">
    <location>
        <begin position="33"/>
        <end position="65"/>
    </location>
</feature>
<feature type="chain" id="PRO_5038423745" description="DUF3558 domain-containing protein" evidence="2">
    <location>
        <begin position="26"/>
        <end position="224"/>
    </location>
</feature>
<reference evidence="3 4" key="1">
    <citation type="submission" date="2020-08" db="EMBL/GenBank/DDBJ databases">
        <title>Sequencing the genomes of 1000 actinobacteria strains.</title>
        <authorList>
            <person name="Klenk H.-P."/>
        </authorList>
    </citation>
    <scope>NUCLEOTIDE SEQUENCE [LARGE SCALE GENOMIC DNA]</scope>
    <source>
        <strain evidence="3 4">DSM 45267</strain>
    </source>
</reference>
<protein>
    <recommendedName>
        <fullName evidence="5">DUF3558 domain-containing protein</fullName>
    </recommendedName>
</protein>
<evidence type="ECO:0000256" key="1">
    <source>
        <dbReference type="SAM" id="MobiDB-lite"/>
    </source>
</evidence>
<evidence type="ECO:0000313" key="3">
    <source>
        <dbReference type="EMBL" id="MBB3666262.1"/>
    </source>
</evidence>
<evidence type="ECO:0008006" key="5">
    <source>
        <dbReference type="Google" id="ProtNLM"/>
    </source>
</evidence>
<name>A0A839XR31_9PSEU</name>
<dbReference type="RefSeq" id="WP_183787434.1">
    <property type="nucleotide sequence ID" value="NZ_JACIBS010000014.1"/>
</dbReference>
<dbReference type="PROSITE" id="PS51257">
    <property type="entry name" value="PROKAR_LIPOPROTEIN"/>
    <property type="match status" value="1"/>
</dbReference>
<gene>
    <name evidence="3" type="ORF">FB384_005223</name>
</gene>
<keyword evidence="4" id="KW-1185">Reference proteome</keyword>
<evidence type="ECO:0000256" key="2">
    <source>
        <dbReference type="SAM" id="SignalP"/>
    </source>
</evidence>
<dbReference type="Proteomes" id="UP000564573">
    <property type="component" value="Unassembled WGS sequence"/>
</dbReference>
<accession>A0A839XR31</accession>
<keyword evidence="2" id="KW-0732">Signal</keyword>
<proteinExistence type="predicted"/>
<organism evidence="3 4">
    <name type="scientific">Prauserella sediminis</name>
    <dbReference type="NCBI Taxonomy" id="577680"/>
    <lineage>
        <taxon>Bacteria</taxon>
        <taxon>Bacillati</taxon>
        <taxon>Actinomycetota</taxon>
        <taxon>Actinomycetes</taxon>
        <taxon>Pseudonocardiales</taxon>
        <taxon>Pseudonocardiaceae</taxon>
        <taxon>Prauserella</taxon>
        <taxon>Prauserella salsuginis group</taxon>
    </lineage>
</organism>
<dbReference type="EMBL" id="JACIBS010000014">
    <property type="protein sequence ID" value="MBB3666262.1"/>
    <property type="molecule type" value="Genomic_DNA"/>
</dbReference>
<evidence type="ECO:0000313" key="4">
    <source>
        <dbReference type="Proteomes" id="UP000564573"/>
    </source>
</evidence>
<dbReference type="AlphaFoldDB" id="A0A839XR31"/>
<comment type="caution">
    <text evidence="3">The sequence shown here is derived from an EMBL/GenBank/DDBJ whole genome shotgun (WGS) entry which is preliminary data.</text>
</comment>